<evidence type="ECO:0000256" key="1">
    <source>
        <dbReference type="ARBA" id="ARBA00035112"/>
    </source>
</evidence>
<protein>
    <recommendedName>
        <fullName evidence="5">Tat pathway signal sequence</fullName>
    </recommendedName>
</protein>
<dbReference type="EMBL" id="JAFEKC020000004">
    <property type="protein sequence ID" value="KAK0514988.1"/>
    <property type="molecule type" value="Genomic_DNA"/>
</dbReference>
<keyword evidence="4" id="KW-1185">Reference proteome</keyword>
<evidence type="ECO:0000313" key="3">
    <source>
        <dbReference type="EMBL" id="KAK0514988.1"/>
    </source>
</evidence>
<comment type="similarity">
    <text evidence="1">Belongs to the ustYa family.</text>
</comment>
<dbReference type="Proteomes" id="UP001166286">
    <property type="component" value="Unassembled WGS sequence"/>
</dbReference>
<dbReference type="GO" id="GO:0043386">
    <property type="term" value="P:mycotoxin biosynthetic process"/>
    <property type="evidence" value="ECO:0007669"/>
    <property type="project" value="InterPro"/>
</dbReference>
<comment type="caution">
    <text evidence="3">The sequence shown here is derived from an EMBL/GenBank/DDBJ whole genome shotgun (WGS) entry which is preliminary data.</text>
</comment>
<dbReference type="InterPro" id="IPR021765">
    <property type="entry name" value="UstYa-like"/>
</dbReference>
<gene>
    <name evidence="3" type="ORF">JMJ35_002367</name>
</gene>
<organism evidence="3 4">
    <name type="scientific">Cladonia borealis</name>
    <dbReference type="NCBI Taxonomy" id="184061"/>
    <lineage>
        <taxon>Eukaryota</taxon>
        <taxon>Fungi</taxon>
        <taxon>Dikarya</taxon>
        <taxon>Ascomycota</taxon>
        <taxon>Pezizomycotina</taxon>
        <taxon>Lecanoromycetes</taxon>
        <taxon>OSLEUM clade</taxon>
        <taxon>Lecanoromycetidae</taxon>
        <taxon>Lecanorales</taxon>
        <taxon>Lecanorineae</taxon>
        <taxon>Cladoniaceae</taxon>
        <taxon>Cladonia</taxon>
    </lineage>
</organism>
<keyword evidence="2" id="KW-0812">Transmembrane</keyword>
<dbReference type="AlphaFoldDB" id="A0AA39R7Z3"/>
<name>A0AA39R7Z3_9LECA</name>
<keyword evidence="2" id="KW-1133">Transmembrane helix</keyword>
<keyword evidence="2" id="KW-0472">Membrane</keyword>
<evidence type="ECO:0000313" key="4">
    <source>
        <dbReference type="Proteomes" id="UP001166286"/>
    </source>
</evidence>
<sequence>MKGSQKDHYSLARTSEDDLSKDGLLEKEGNFYEQRPSFWRRHRNMVVVQIVLLTIYTLAMYFVVAKIRSQCLHGPNLVHSPASEAVIWEEHEFTLGDRIQEKSEYSGRPSPALDKAWHDLLNAENIRIEPEVMKRLGREDIGVRIPGDDGYIGTINVYHELHCLKRLHQYMYQETYWTDLDDVQREMNRLHNEHCLDFLRQSAMCHGDIGLITFEWSPSNRIPVANATTHQCVNWNMLDQWTKDRTVDMLKPGWLVHPTLGLAYPDGEGDKIGAATGGGHDHGH</sequence>
<proteinExistence type="inferred from homology"/>
<accession>A0AA39R7Z3</accession>
<evidence type="ECO:0008006" key="5">
    <source>
        <dbReference type="Google" id="ProtNLM"/>
    </source>
</evidence>
<dbReference type="PANTHER" id="PTHR33365">
    <property type="entry name" value="YALI0B05434P"/>
    <property type="match status" value="1"/>
</dbReference>
<evidence type="ECO:0000256" key="2">
    <source>
        <dbReference type="SAM" id="Phobius"/>
    </source>
</evidence>
<reference evidence="3" key="1">
    <citation type="submission" date="2023-03" db="EMBL/GenBank/DDBJ databases">
        <title>Complete genome of Cladonia borealis.</title>
        <authorList>
            <person name="Park H."/>
        </authorList>
    </citation>
    <scope>NUCLEOTIDE SEQUENCE</scope>
    <source>
        <strain evidence="3">ANT050790</strain>
    </source>
</reference>
<feature type="transmembrane region" description="Helical" evidence="2">
    <location>
        <begin position="45"/>
        <end position="64"/>
    </location>
</feature>
<dbReference type="Pfam" id="PF11807">
    <property type="entry name" value="UstYa"/>
    <property type="match status" value="1"/>
</dbReference>
<dbReference type="PANTHER" id="PTHR33365:SF7">
    <property type="entry name" value="TAT PATHWAY SIGNAL SEQUENCE"/>
    <property type="match status" value="1"/>
</dbReference>